<dbReference type="SUPFAM" id="SSF54913">
    <property type="entry name" value="GlnB-like"/>
    <property type="match status" value="2"/>
</dbReference>
<sequence>MSNYTQSDNFSLLSLILPKESVVTVSEAISKAGASGIFEVTARGSVLNEGGFLQRMFPPPAPEQHLLQTLVPNDKVDAVTDAAVQAGNLNRVGAGAVFVIDCNDARHTEKFPAPSSSAEDANGSSGAKSLLPSMYTADLEAICCICEIGIADDIAKAALQNGAPGPTVTFGEGGGVRDKIPLLRITKGPEKEFVWCVVDKNEADEIFADMARAGHISEPGRGFMYSIPVSSGIVNVSSVAATTAHGANMEQVIAAIDEIKGDKDWRATAAESAKSKAFKTNPLKDLIGLYCIVPRDNYSDVYDAILEAGAPGVSTNFGVMNDADAGDADQAQNEEWALVYTSLGPVNV</sequence>
<feature type="non-terminal residue" evidence="1">
    <location>
        <position position="348"/>
    </location>
</feature>
<organism evidence="1">
    <name type="scientific">marine metagenome</name>
    <dbReference type="NCBI Taxonomy" id="408172"/>
    <lineage>
        <taxon>unclassified sequences</taxon>
        <taxon>metagenomes</taxon>
        <taxon>ecological metagenomes</taxon>
    </lineage>
</organism>
<protein>
    <submittedName>
        <fullName evidence="1">Uncharacterized protein</fullName>
    </submittedName>
</protein>
<proteinExistence type="predicted"/>
<gene>
    <name evidence="1" type="ORF">METZ01_LOCUS311023</name>
</gene>
<dbReference type="InterPro" id="IPR015867">
    <property type="entry name" value="N-reg_PII/ATP_PRibTrfase_C"/>
</dbReference>
<evidence type="ECO:0000313" key="1">
    <source>
        <dbReference type="EMBL" id="SVC58169.1"/>
    </source>
</evidence>
<name>A0A382NAJ6_9ZZZZ</name>
<accession>A0A382NAJ6</accession>
<dbReference type="InterPro" id="IPR011322">
    <property type="entry name" value="N-reg_PII-like_a/b"/>
</dbReference>
<reference evidence="1" key="1">
    <citation type="submission" date="2018-05" db="EMBL/GenBank/DDBJ databases">
        <authorList>
            <person name="Lanie J.A."/>
            <person name="Ng W.-L."/>
            <person name="Kazmierczak K.M."/>
            <person name="Andrzejewski T.M."/>
            <person name="Davidsen T.M."/>
            <person name="Wayne K.J."/>
            <person name="Tettelin H."/>
            <person name="Glass J.I."/>
            <person name="Rusch D."/>
            <person name="Podicherti R."/>
            <person name="Tsui H.-C.T."/>
            <person name="Winkler M.E."/>
        </authorList>
    </citation>
    <scope>NUCLEOTIDE SEQUENCE</scope>
</reference>
<dbReference type="Gene3D" id="3.30.70.120">
    <property type="match status" value="2"/>
</dbReference>
<dbReference type="AlphaFoldDB" id="A0A382NAJ6"/>
<dbReference type="EMBL" id="UINC01099133">
    <property type="protein sequence ID" value="SVC58169.1"/>
    <property type="molecule type" value="Genomic_DNA"/>
</dbReference>